<dbReference type="PANTHER" id="PTHR43214">
    <property type="entry name" value="TWO-COMPONENT RESPONSE REGULATOR"/>
    <property type="match status" value="1"/>
</dbReference>
<protein>
    <submittedName>
        <fullName evidence="6">Transcriptional regulatory protein RcsB</fullName>
    </submittedName>
</protein>
<keyword evidence="2" id="KW-0238">DNA-binding</keyword>
<evidence type="ECO:0000313" key="7">
    <source>
        <dbReference type="Proteomes" id="UP000487117"/>
    </source>
</evidence>
<dbReference type="GO" id="GO:0006355">
    <property type="term" value="P:regulation of DNA-templated transcription"/>
    <property type="evidence" value="ECO:0007669"/>
    <property type="project" value="InterPro"/>
</dbReference>
<dbReference type="InterPro" id="IPR001789">
    <property type="entry name" value="Sig_transdc_resp-reg_receiver"/>
</dbReference>
<proteinExistence type="predicted"/>
<dbReference type="InterPro" id="IPR039420">
    <property type="entry name" value="WalR-like"/>
</dbReference>
<sequence length="199" mass="21250">MHLGLEVVLCARPGVQLQGSYGHGLSLLRALHRDPAGIDLLVADLLPVDVPCDGVQLLQALSQRWPALPVLVLSAHCNASTVTLALQAGARGFLPKSASPQLLLRAADVAAQGGRFVPPDLRAALSRSRAHRSQGLPPLSEREQEIIALELDGHGTGDMARRLGRAASTVSTQKKSAYRKLGIRSDGDLFKMRHLLSVE</sequence>
<dbReference type="AlphaFoldDB" id="A0A7V8FE92"/>
<comment type="caution">
    <text evidence="6">The sequence shown here is derived from an EMBL/GenBank/DDBJ whole genome shotgun (WGS) entry which is preliminary data.</text>
</comment>
<dbReference type="EMBL" id="WNDS01000005">
    <property type="protein sequence ID" value="KAF1013560.1"/>
    <property type="molecule type" value="Genomic_DNA"/>
</dbReference>
<name>A0A7V8FE92_STEMA</name>
<feature type="domain" description="Response regulatory" evidence="5">
    <location>
        <begin position="1"/>
        <end position="111"/>
    </location>
</feature>
<dbReference type="PRINTS" id="PR00038">
    <property type="entry name" value="HTHLUXR"/>
</dbReference>
<feature type="domain" description="HTH luxR-type" evidence="4">
    <location>
        <begin position="132"/>
        <end position="197"/>
    </location>
</feature>
<organism evidence="6 7">
    <name type="scientific">Stenotrophomonas maltophilia</name>
    <name type="common">Pseudomonas maltophilia</name>
    <name type="synonym">Xanthomonas maltophilia</name>
    <dbReference type="NCBI Taxonomy" id="40324"/>
    <lineage>
        <taxon>Bacteria</taxon>
        <taxon>Pseudomonadati</taxon>
        <taxon>Pseudomonadota</taxon>
        <taxon>Gammaproteobacteria</taxon>
        <taxon>Lysobacterales</taxon>
        <taxon>Lysobacteraceae</taxon>
        <taxon>Stenotrophomonas</taxon>
        <taxon>Stenotrophomonas maltophilia group</taxon>
    </lineage>
</organism>
<evidence type="ECO:0000259" key="5">
    <source>
        <dbReference type="PROSITE" id="PS50110"/>
    </source>
</evidence>
<evidence type="ECO:0000313" key="6">
    <source>
        <dbReference type="EMBL" id="KAF1013560.1"/>
    </source>
</evidence>
<dbReference type="Pfam" id="PF00072">
    <property type="entry name" value="Response_reg"/>
    <property type="match status" value="1"/>
</dbReference>
<evidence type="ECO:0000256" key="1">
    <source>
        <dbReference type="ARBA" id="ARBA00022553"/>
    </source>
</evidence>
<dbReference type="InterPro" id="IPR016032">
    <property type="entry name" value="Sig_transdc_resp-reg_C-effctor"/>
</dbReference>
<evidence type="ECO:0000256" key="3">
    <source>
        <dbReference type="PROSITE-ProRule" id="PRU00169"/>
    </source>
</evidence>
<dbReference type="PANTHER" id="PTHR43214:SF17">
    <property type="entry name" value="TRANSCRIPTIONAL REGULATORY PROTEIN RCSB"/>
    <property type="match status" value="1"/>
</dbReference>
<dbReference type="SMART" id="SM00421">
    <property type="entry name" value="HTH_LUXR"/>
    <property type="match status" value="1"/>
</dbReference>
<dbReference type="GO" id="GO:0000160">
    <property type="term" value="P:phosphorelay signal transduction system"/>
    <property type="evidence" value="ECO:0007669"/>
    <property type="project" value="InterPro"/>
</dbReference>
<keyword evidence="1 3" id="KW-0597">Phosphoprotein</keyword>
<dbReference type="PROSITE" id="PS50043">
    <property type="entry name" value="HTH_LUXR_2"/>
    <property type="match status" value="1"/>
</dbReference>
<dbReference type="SUPFAM" id="SSF52172">
    <property type="entry name" value="CheY-like"/>
    <property type="match status" value="1"/>
</dbReference>
<dbReference type="SUPFAM" id="SSF46894">
    <property type="entry name" value="C-terminal effector domain of the bipartite response regulators"/>
    <property type="match status" value="1"/>
</dbReference>
<dbReference type="CDD" id="cd06170">
    <property type="entry name" value="LuxR_C_like"/>
    <property type="match status" value="1"/>
</dbReference>
<dbReference type="InterPro" id="IPR000792">
    <property type="entry name" value="Tscrpt_reg_LuxR_C"/>
</dbReference>
<dbReference type="Pfam" id="PF00196">
    <property type="entry name" value="GerE"/>
    <property type="match status" value="1"/>
</dbReference>
<dbReference type="InterPro" id="IPR011006">
    <property type="entry name" value="CheY-like_superfamily"/>
</dbReference>
<evidence type="ECO:0000256" key="2">
    <source>
        <dbReference type="ARBA" id="ARBA00023125"/>
    </source>
</evidence>
<dbReference type="CDD" id="cd17535">
    <property type="entry name" value="REC_NarL-like"/>
    <property type="match status" value="1"/>
</dbReference>
<feature type="modified residue" description="4-aspartylphosphate" evidence="3">
    <location>
        <position position="44"/>
    </location>
</feature>
<dbReference type="InterPro" id="IPR058245">
    <property type="entry name" value="NreC/VraR/RcsB-like_REC"/>
</dbReference>
<dbReference type="PROSITE" id="PS50110">
    <property type="entry name" value="RESPONSE_REGULATORY"/>
    <property type="match status" value="1"/>
</dbReference>
<evidence type="ECO:0000259" key="4">
    <source>
        <dbReference type="PROSITE" id="PS50043"/>
    </source>
</evidence>
<dbReference type="Gene3D" id="3.40.50.2300">
    <property type="match status" value="1"/>
</dbReference>
<dbReference type="GO" id="GO:0003677">
    <property type="term" value="F:DNA binding"/>
    <property type="evidence" value="ECO:0007669"/>
    <property type="project" value="UniProtKB-KW"/>
</dbReference>
<reference evidence="7" key="1">
    <citation type="journal article" date="2020" name="MBio">
        <title>Horizontal gene transfer to a defensive symbiont with a reduced genome amongst a multipartite beetle microbiome.</title>
        <authorList>
            <person name="Waterworth S.C."/>
            <person name="Florez L.V."/>
            <person name="Rees E.R."/>
            <person name="Hertweck C."/>
            <person name="Kaltenpoth M."/>
            <person name="Kwan J.C."/>
        </authorList>
    </citation>
    <scope>NUCLEOTIDE SEQUENCE [LARGE SCALE GENOMIC DNA]</scope>
</reference>
<gene>
    <name evidence="6" type="primary">rcsB_3</name>
    <name evidence="6" type="ORF">GAK31_03710</name>
</gene>
<accession>A0A7V8FE92</accession>
<dbReference type="Proteomes" id="UP000487117">
    <property type="component" value="Unassembled WGS sequence"/>
</dbReference>